<feature type="domain" description="GGDEF" evidence="5">
    <location>
        <begin position="245"/>
        <end position="376"/>
    </location>
</feature>
<comment type="catalytic activity">
    <reaction evidence="3">
        <text>2 GTP = 3',3'-c-di-GMP + 2 diphosphate</text>
        <dbReference type="Rhea" id="RHEA:24898"/>
        <dbReference type="ChEBI" id="CHEBI:33019"/>
        <dbReference type="ChEBI" id="CHEBI:37565"/>
        <dbReference type="ChEBI" id="CHEBI:58805"/>
        <dbReference type="EC" id="2.7.7.65"/>
    </reaction>
</comment>
<gene>
    <name evidence="6" type="ORF">ENH88_21645</name>
</gene>
<reference evidence="6" key="1">
    <citation type="journal article" date="2020" name="mSystems">
        <title>Genome- and Community-Level Interaction Insights into Carbon Utilization and Element Cycling Functions of Hydrothermarchaeota in Hydrothermal Sediment.</title>
        <authorList>
            <person name="Zhou Z."/>
            <person name="Liu Y."/>
            <person name="Xu W."/>
            <person name="Pan J."/>
            <person name="Luo Z.H."/>
            <person name="Li M."/>
        </authorList>
    </citation>
    <scope>NUCLEOTIDE SEQUENCE [LARGE SCALE GENOMIC DNA]</scope>
    <source>
        <strain evidence="6">HyVt-346</strain>
    </source>
</reference>
<keyword evidence="4" id="KW-0812">Transmembrane</keyword>
<evidence type="ECO:0000256" key="4">
    <source>
        <dbReference type="SAM" id="Phobius"/>
    </source>
</evidence>
<dbReference type="RefSeq" id="WP_304185514.1">
    <property type="nucleotide sequence ID" value="NZ_DRGM01000210.1"/>
</dbReference>
<dbReference type="GO" id="GO:0043709">
    <property type="term" value="P:cell adhesion involved in single-species biofilm formation"/>
    <property type="evidence" value="ECO:0007669"/>
    <property type="project" value="TreeGrafter"/>
</dbReference>
<feature type="transmembrane region" description="Helical" evidence="4">
    <location>
        <begin position="93"/>
        <end position="111"/>
    </location>
</feature>
<dbReference type="CDD" id="cd01949">
    <property type="entry name" value="GGDEF"/>
    <property type="match status" value="1"/>
</dbReference>
<evidence type="ECO:0000256" key="3">
    <source>
        <dbReference type="ARBA" id="ARBA00034247"/>
    </source>
</evidence>
<dbReference type="Proteomes" id="UP000886188">
    <property type="component" value="Unassembled WGS sequence"/>
</dbReference>
<feature type="transmembrane region" description="Helical" evidence="4">
    <location>
        <begin position="6"/>
        <end position="27"/>
    </location>
</feature>
<keyword evidence="4" id="KW-0472">Membrane</keyword>
<evidence type="ECO:0000256" key="2">
    <source>
        <dbReference type="ARBA" id="ARBA00012528"/>
    </source>
</evidence>
<dbReference type="PANTHER" id="PTHR45138:SF9">
    <property type="entry name" value="DIGUANYLATE CYCLASE DGCM-RELATED"/>
    <property type="match status" value="1"/>
</dbReference>
<dbReference type="EC" id="2.7.7.65" evidence="2"/>
<name>A0A7V1D352_9GAMM</name>
<dbReference type="PROSITE" id="PS50887">
    <property type="entry name" value="GGDEF"/>
    <property type="match status" value="1"/>
</dbReference>
<feature type="transmembrane region" description="Helical" evidence="4">
    <location>
        <begin position="147"/>
        <end position="174"/>
    </location>
</feature>
<keyword evidence="4" id="KW-1133">Transmembrane helix</keyword>
<dbReference type="EMBL" id="DRGM01000210">
    <property type="protein sequence ID" value="HEA19004.1"/>
    <property type="molecule type" value="Genomic_DNA"/>
</dbReference>
<dbReference type="GO" id="GO:1902201">
    <property type="term" value="P:negative regulation of bacterial-type flagellum-dependent cell motility"/>
    <property type="evidence" value="ECO:0007669"/>
    <property type="project" value="TreeGrafter"/>
</dbReference>
<comment type="cofactor">
    <cofactor evidence="1">
        <name>Mg(2+)</name>
        <dbReference type="ChEBI" id="CHEBI:18420"/>
    </cofactor>
</comment>
<dbReference type="NCBIfam" id="TIGR00254">
    <property type="entry name" value="GGDEF"/>
    <property type="match status" value="1"/>
</dbReference>
<evidence type="ECO:0000259" key="5">
    <source>
        <dbReference type="PROSITE" id="PS50887"/>
    </source>
</evidence>
<dbReference type="InterPro" id="IPR050469">
    <property type="entry name" value="Diguanylate_Cyclase"/>
</dbReference>
<dbReference type="GO" id="GO:0052621">
    <property type="term" value="F:diguanylate cyclase activity"/>
    <property type="evidence" value="ECO:0007669"/>
    <property type="project" value="UniProtKB-EC"/>
</dbReference>
<dbReference type="Pfam" id="PF00990">
    <property type="entry name" value="GGDEF"/>
    <property type="match status" value="1"/>
</dbReference>
<dbReference type="InterPro" id="IPR029787">
    <property type="entry name" value="Nucleotide_cyclase"/>
</dbReference>
<feature type="transmembrane region" description="Helical" evidence="4">
    <location>
        <begin position="117"/>
        <end position="135"/>
    </location>
</feature>
<dbReference type="PANTHER" id="PTHR45138">
    <property type="entry name" value="REGULATORY COMPONENTS OF SENSORY TRANSDUCTION SYSTEM"/>
    <property type="match status" value="1"/>
</dbReference>
<organism evidence="6">
    <name type="scientific">Pseudoalteromonas prydzensis</name>
    <dbReference type="NCBI Taxonomy" id="182141"/>
    <lineage>
        <taxon>Bacteria</taxon>
        <taxon>Pseudomonadati</taxon>
        <taxon>Pseudomonadota</taxon>
        <taxon>Gammaproteobacteria</taxon>
        <taxon>Alteromonadales</taxon>
        <taxon>Pseudoalteromonadaceae</taxon>
        <taxon>Pseudoalteromonas</taxon>
    </lineage>
</organism>
<evidence type="ECO:0000313" key="6">
    <source>
        <dbReference type="EMBL" id="HEA19004.1"/>
    </source>
</evidence>
<protein>
    <recommendedName>
        <fullName evidence="2">diguanylate cyclase</fullName>
        <ecNumber evidence="2">2.7.7.65</ecNumber>
    </recommendedName>
</protein>
<dbReference type="InterPro" id="IPR000160">
    <property type="entry name" value="GGDEF_dom"/>
</dbReference>
<dbReference type="SMART" id="SM00267">
    <property type="entry name" value="GGDEF"/>
    <property type="match status" value="1"/>
</dbReference>
<feature type="transmembrane region" description="Helical" evidence="4">
    <location>
        <begin position="63"/>
        <end position="86"/>
    </location>
</feature>
<dbReference type="Gene3D" id="3.30.70.270">
    <property type="match status" value="1"/>
</dbReference>
<feature type="transmembrane region" description="Helical" evidence="4">
    <location>
        <begin position="180"/>
        <end position="205"/>
    </location>
</feature>
<proteinExistence type="predicted"/>
<accession>A0A7V1D352</accession>
<feature type="transmembrane region" description="Helical" evidence="4">
    <location>
        <begin position="34"/>
        <end position="57"/>
    </location>
</feature>
<evidence type="ECO:0000256" key="1">
    <source>
        <dbReference type="ARBA" id="ARBA00001946"/>
    </source>
</evidence>
<sequence>MMHLPTIIIISIILNTIISSFLMSLYVLRKQKTYLYWCCSCLIFVFAQVTAALRAFIDLSFVTHYIADLFIIAAPLAAILGIHAYNSTEQNKFTACIAVLLASMIILLPIYSSSFGQLYTTVVIACCFCYAAYALNKLHLGRISHFLLLQICFVVHAIIMFCQAALLLSAATALLDTQQALAIILISHIVISTCTALVWPVLMFLESEQVLTDLANLDPLTGLLNRRAFLNLSATHLQQANDCQKELCALMIDIDFFKKVNDKFGHDAGDEALKWVAKQIQAQLREHDIVGRIGGEEFAILLPNTSEKNAQALSERIRLTINNQLFNYKQQSISLSLSIGVIKRSTGSNINDLLAQADKGLYQAKHNGRNQVVVAI</sequence>
<dbReference type="FunFam" id="3.30.70.270:FF:000001">
    <property type="entry name" value="Diguanylate cyclase domain protein"/>
    <property type="match status" value="1"/>
</dbReference>
<dbReference type="AlphaFoldDB" id="A0A7V1D352"/>
<dbReference type="SUPFAM" id="SSF55073">
    <property type="entry name" value="Nucleotide cyclase"/>
    <property type="match status" value="1"/>
</dbReference>
<comment type="caution">
    <text evidence="6">The sequence shown here is derived from an EMBL/GenBank/DDBJ whole genome shotgun (WGS) entry which is preliminary data.</text>
</comment>
<dbReference type="GO" id="GO:0005886">
    <property type="term" value="C:plasma membrane"/>
    <property type="evidence" value="ECO:0007669"/>
    <property type="project" value="TreeGrafter"/>
</dbReference>
<dbReference type="InterPro" id="IPR043128">
    <property type="entry name" value="Rev_trsase/Diguanyl_cyclase"/>
</dbReference>